<evidence type="ECO:0000256" key="3">
    <source>
        <dbReference type="ARBA" id="ARBA00022801"/>
    </source>
</evidence>
<dbReference type="InterPro" id="IPR006710">
    <property type="entry name" value="Glyco_hydro_43"/>
</dbReference>
<gene>
    <name evidence="6" type="ORF">M0651_09275</name>
</gene>
<keyword evidence="3 5" id="KW-0378">Hydrolase</keyword>
<name>A0A9X1XY28_9BACL</name>
<protein>
    <submittedName>
        <fullName evidence="6">Glycoside hydrolase family 43 protein</fullName>
    </submittedName>
</protein>
<reference evidence="6" key="1">
    <citation type="submission" date="2022-04" db="EMBL/GenBank/DDBJ databases">
        <authorList>
            <person name="Seo M.-J."/>
        </authorList>
    </citation>
    <scope>NUCLEOTIDE SEQUENCE</scope>
    <source>
        <strain evidence="6">MBLB2552</strain>
    </source>
</reference>
<dbReference type="SUPFAM" id="SSF75005">
    <property type="entry name" value="Arabinanase/levansucrase/invertase"/>
    <property type="match status" value="1"/>
</dbReference>
<dbReference type="Proteomes" id="UP001139534">
    <property type="component" value="Unassembled WGS sequence"/>
</dbReference>
<proteinExistence type="inferred from homology"/>
<keyword evidence="4 5" id="KW-0326">Glycosidase</keyword>
<dbReference type="Pfam" id="PF04616">
    <property type="entry name" value="Glyco_hydro_43"/>
    <property type="match status" value="1"/>
</dbReference>
<organism evidence="6 7">
    <name type="scientific">Paenibacillus mellifer</name>
    <dbReference type="NCBI Taxonomy" id="2937794"/>
    <lineage>
        <taxon>Bacteria</taxon>
        <taxon>Bacillati</taxon>
        <taxon>Bacillota</taxon>
        <taxon>Bacilli</taxon>
        <taxon>Bacillales</taxon>
        <taxon>Paenibacillaceae</taxon>
        <taxon>Paenibacillus</taxon>
    </lineage>
</organism>
<dbReference type="Gene3D" id="2.115.10.20">
    <property type="entry name" value="Glycosyl hydrolase domain, family 43"/>
    <property type="match status" value="1"/>
</dbReference>
<comment type="caution">
    <text evidence="6">The sequence shown here is derived from an EMBL/GenBank/DDBJ whole genome shotgun (WGS) entry which is preliminary data.</text>
</comment>
<dbReference type="EMBL" id="JALPRK010000006">
    <property type="protein sequence ID" value="MCK8487362.1"/>
    <property type="molecule type" value="Genomic_DNA"/>
</dbReference>
<dbReference type="PANTHER" id="PTHR43301:SF3">
    <property type="entry name" value="ARABINAN ENDO-1,5-ALPHA-L-ARABINOSIDASE A-RELATED"/>
    <property type="match status" value="1"/>
</dbReference>
<dbReference type="GO" id="GO:0005975">
    <property type="term" value="P:carbohydrate metabolic process"/>
    <property type="evidence" value="ECO:0007669"/>
    <property type="project" value="InterPro"/>
</dbReference>
<dbReference type="RefSeq" id="WP_248551565.1">
    <property type="nucleotide sequence ID" value="NZ_JALPRK010000006.1"/>
</dbReference>
<dbReference type="AlphaFoldDB" id="A0A9X1XY28"/>
<evidence type="ECO:0000256" key="5">
    <source>
        <dbReference type="RuleBase" id="RU361187"/>
    </source>
</evidence>
<dbReference type="InterPro" id="IPR050727">
    <property type="entry name" value="GH43_arabinanases"/>
</dbReference>
<accession>A0A9X1XY28</accession>
<sequence>MTLALSDIHLRDPFVLPVPAEGKYYLYGTIGETCWKGKPRGFDVYVSTDLTAWEGPHPAFRPDPDFWSDFNYWAPEVHEWQGRYYMFATFKADGRCRGTQTLVADSPLGPFRPLGDGPLTPRDWECLDGTFYVDRHGEPWMVFCHEWVQVQDGEICAVRLSRELDRPVSEPVLLFRASEAPWAEGIRGGANYVTDGPFLYRAGTGELLLLWSSFSDGGYTIGCARQAEGDINGPWVQDAEPLYKRDGGHGMVFCTLQGELRLAIHTPNDSPNERPIFIPVEERDGHLSAFPKEEVM</sequence>
<dbReference type="InterPro" id="IPR023296">
    <property type="entry name" value="Glyco_hydro_beta-prop_sf"/>
</dbReference>
<comment type="similarity">
    <text evidence="2 5">Belongs to the glycosyl hydrolase 43 family.</text>
</comment>
<evidence type="ECO:0000313" key="6">
    <source>
        <dbReference type="EMBL" id="MCK8487362.1"/>
    </source>
</evidence>
<dbReference type="GO" id="GO:0004553">
    <property type="term" value="F:hydrolase activity, hydrolyzing O-glycosyl compounds"/>
    <property type="evidence" value="ECO:0007669"/>
    <property type="project" value="InterPro"/>
</dbReference>
<evidence type="ECO:0000256" key="4">
    <source>
        <dbReference type="ARBA" id="ARBA00023295"/>
    </source>
</evidence>
<keyword evidence="7" id="KW-1185">Reference proteome</keyword>
<evidence type="ECO:0000256" key="1">
    <source>
        <dbReference type="ARBA" id="ARBA00004834"/>
    </source>
</evidence>
<dbReference type="PANTHER" id="PTHR43301">
    <property type="entry name" value="ARABINAN ENDO-1,5-ALPHA-L-ARABINOSIDASE"/>
    <property type="match status" value="1"/>
</dbReference>
<comment type="pathway">
    <text evidence="1">Glycan metabolism; L-arabinan degradation.</text>
</comment>
<evidence type="ECO:0000313" key="7">
    <source>
        <dbReference type="Proteomes" id="UP001139534"/>
    </source>
</evidence>
<dbReference type="CDD" id="cd08981">
    <property type="entry name" value="GH43_Bt1873-like"/>
    <property type="match status" value="1"/>
</dbReference>
<evidence type="ECO:0000256" key="2">
    <source>
        <dbReference type="ARBA" id="ARBA00009865"/>
    </source>
</evidence>